<name>A0A9W6XB50_9STRA</name>
<evidence type="ECO:0000313" key="2">
    <source>
        <dbReference type="Proteomes" id="UP001165083"/>
    </source>
</evidence>
<reference evidence="1" key="1">
    <citation type="submission" date="2023-04" db="EMBL/GenBank/DDBJ databases">
        <title>Phytophthora lilii NBRC 32176.</title>
        <authorList>
            <person name="Ichikawa N."/>
            <person name="Sato H."/>
            <person name="Tonouchi N."/>
        </authorList>
    </citation>
    <scope>NUCLEOTIDE SEQUENCE</scope>
    <source>
        <strain evidence="1">NBRC 32176</strain>
    </source>
</reference>
<dbReference type="Proteomes" id="UP001165083">
    <property type="component" value="Unassembled WGS sequence"/>
</dbReference>
<organism evidence="1 2">
    <name type="scientific">Phytophthora lilii</name>
    <dbReference type="NCBI Taxonomy" id="2077276"/>
    <lineage>
        <taxon>Eukaryota</taxon>
        <taxon>Sar</taxon>
        <taxon>Stramenopiles</taxon>
        <taxon>Oomycota</taxon>
        <taxon>Peronosporomycetes</taxon>
        <taxon>Peronosporales</taxon>
        <taxon>Peronosporaceae</taxon>
        <taxon>Phytophthora</taxon>
    </lineage>
</organism>
<accession>A0A9W6XB50</accession>
<dbReference type="EMBL" id="BSXW01001234">
    <property type="protein sequence ID" value="GMF34985.1"/>
    <property type="molecule type" value="Genomic_DNA"/>
</dbReference>
<protein>
    <submittedName>
        <fullName evidence="1">Unnamed protein product</fullName>
    </submittedName>
</protein>
<sequence length="84" mass="9721">MQYLPEYHHDAPSEILDATFRNVKAEIKSAKAAYGNALARGERRGFLTLHVKRNMVDAGDPKNRFGPPQVNLRWIENDWWKVDV</sequence>
<gene>
    <name evidence="1" type="ORF">Plil01_001488400</name>
</gene>
<proteinExistence type="predicted"/>
<evidence type="ECO:0000313" key="1">
    <source>
        <dbReference type="EMBL" id="GMF34985.1"/>
    </source>
</evidence>
<comment type="caution">
    <text evidence="1">The sequence shown here is derived from an EMBL/GenBank/DDBJ whole genome shotgun (WGS) entry which is preliminary data.</text>
</comment>
<keyword evidence="2" id="KW-1185">Reference proteome</keyword>
<dbReference type="AlphaFoldDB" id="A0A9W6XB50"/>